<dbReference type="InterPro" id="IPR017441">
    <property type="entry name" value="Protein_kinase_ATP_BS"/>
</dbReference>
<feature type="region of interest" description="Disordered" evidence="11">
    <location>
        <begin position="24"/>
        <end position="94"/>
    </location>
</feature>
<dbReference type="EMBL" id="BEYU01000148">
    <property type="protein sequence ID" value="GBG33230.1"/>
    <property type="molecule type" value="Genomic_DNA"/>
</dbReference>
<dbReference type="PROSITE" id="PS50011">
    <property type="entry name" value="PROTEIN_KINASE_DOM"/>
    <property type="match status" value="1"/>
</dbReference>
<dbReference type="SMART" id="SM00220">
    <property type="entry name" value="S_TKc"/>
    <property type="match status" value="1"/>
</dbReference>
<dbReference type="Gene3D" id="3.90.810.10">
    <property type="entry name" value="CRIB domain"/>
    <property type="match status" value="2"/>
</dbReference>
<evidence type="ECO:0000256" key="2">
    <source>
        <dbReference type="ARBA" id="ARBA00008874"/>
    </source>
</evidence>
<dbReference type="GO" id="GO:0005524">
    <property type="term" value="F:ATP binding"/>
    <property type="evidence" value="ECO:0007669"/>
    <property type="project" value="UniProtKB-UniRule"/>
</dbReference>
<feature type="compositionally biased region" description="Basic residues" evidence="11">
    <location>
        <begin position="64"/>
        <end position="84"/>
    </location>
</feature>
<evidence type="ECO:0000256" key="5">
    <source>
        <dbReference type="ARBA" id="ARBA00022741"/>
    </source>
</evidence>
<dbReference type="Proteomes" id="UP000241890">
    <property type="component" value="Unassembled WGS sequence"/>
</dbReference>
<keyword evidence="4" id="KW-0479">Metal-binding</keyword>
<evidence type="ECO:0000256" key="1">
    <source>
        <dbReference type="ARBA" id="ARBA00001946"/>
    </source>
</evidence>
<dbReference type="InParanoid" id="A0A2R5GQV1"/>
<dbReference type="Gene3D" id="1.10.510.10">
    <property type="entry name" value="Transferase(Phosphotransferase) domain 1"/>
    <property type="match status" value="1"/>
</dbReference>
<dbReference type="SUPFAM" id="SSF56112">
    <property type="entry name" value="Protein kinase-like (PK-like)"/>
    <property type="match status" value="1"/>
</dbReference>
<gene>
    <name evidence="14" type="ORF">FCC1311_094542</name>
</gene>
<evidence type="ECO:0000256" key="11">
    <source>
        <dbReference type="SAM" id="MobiDB-lite"/>
    </source>
</evidence>
<dbReference type="GO" id="GO:0046872">
    <property type="term" value="F:metal ion binding"/>
    <property type="evidence" value="ECO:0007669"/>
    <property type="project" value="UniProtKB-KW"/>
</dbReference>
<evidence type="ECO:0000313" key="15">
    <source>
        <dbReference type="Proteomes" id="UP000241890"/>
    </source>
</evidence>
<dbReference type="OrthoDB" id="2914378at2759"/>
<evidence type="ECO:0000256" key="7">
    <source>
        <dbReference type="ARBA" id="ARBA00022842"/>
    </source>
</evidence>
<evidence type="ECO:0000256" key="3">
    <source>
        <dbReference type="ARBA" id="ARBA00022679"/>
    </source>
</evidence>
<dbReference type="SMART" id="SM00285">
    <property type="entry name" value="PBD"/>
    <property type="match status" value="2"/>
</dbReference>
<feature type="binding site" evidence="10">
    <location>
        <position position="218"/>
    </location>
    <ligand>
        <name>ATP</name>
        <dbReference type="ChEBI" id="CHEBI:30616"/>
    </ligand>
</feature>
<dbReference type="PROSITE" id="PS50108">
    <property type="entry name" value="CRIB"/>
    <property type="match status" value="1"/>
</dbReference>
<proteinExistence type="inferred from homology"/>
<dbReference type="GO" id="GO:0004674">
    <property type="term" value="F:protein serine/threonine kinase activity"/>
    <property type="evidence" value="ECO:0007669"/>
    <property type="project" value="UniProtKB-EC"/>
</dbReference>
<sequence>MDRVGAPQGVRRVMHVEWDEANGTFKGLPDVWSGAAGGQSRLEASSRALNTLGQHVQPAPPSRANKKKPKKQKKKAKKSKKKKKGGYDSSDDEDFAVSMPYQVQHVEHVGVDARSSTGFTGLPDRWRNLLKVSGISREDVQAHPDEVLDVLKFHLEGPAAPPKLPTRQTLQRDMLRAVEIASFDPEKVIHRERKIGEGAGGTVYIATDKRTKEKVAVKVSPMSDLENIKNEIAMHSLSRHPNIVGILETISWQEELYIILELMDGGALTDCLGRGVNWDESDIAYVARESIQGLAFLHKYHRLHRDIKSDNILVDYHGRVKLADFGFSVGLTEEENKRKSVVGTPYWMAPELIRGLEYDSKVDVWSMGITVIECCEGEPPLIDEQPLRALLLITIQAPPVLERPERWSVELNHFLKRSLMTRPEQRPDTTALLMHPWFRLASDAQHFSKHVQRVLDARR</sequence>
<comment type="catalytic activity">
    <reaction evidence="8">
        <text>L-threonyl-[protein] + ATP = O-phospho-L-threonyl-[protein] + ADP + H(+)</text>
        <dbReference type="Rhea" id="RHEA:46608"/>
        <dbReference type="Rhea" id="RHEA-COMP:11060"/>
        <dbReference type="Rhea" id="RHEA-COMP:11605"/>
        <dbReference type="ChEBI" id="CHEBI:15378"/>
        <dbReference type="ChEBI" id="CHEBI:30013"/>
        <dbReference type="ChEBI" id="CHEBI:30616"/>
        <dbReference type="ChEBI" id="CHEBI:61977"/>
        <dbReference type="ChEBI" id="CHEBI:456216"/>
        <dbReference type="EC" id="2.7.11.1"/>
    </reaction>
</comment>
<keyword evidence="5 10" id="KW-0547">Nucleotide-binding</keyword>
<keyword evidence="15" id="KW-1185">Reference proteome</keyword>
<accession>A0A2R5GQV1</accession>
<dbReference type="InterPro" id="IPR011009">
    <property type="entry name" value="Kinase-like_dom_sf"/>
</dbReference>
<feature type="domain" description="Protein kinase" evidence="12">
    <location>
        <begin position="189"/>
        <end position="438"/>
    </location>
</feature>
<dbReference type="InterPro" id="IPR000719">
    <property type="entry name" value="Prot_kinase_dom"/>
</dbReference>
<name>A0A2R5GQV1_9STRA</name>
<feature type="domain" description="CRIB" evidence="13">
    <location>
        <begin position="97"/>
        <end position="110"/>
    </location>
</feature>
<dbReference type="PROSITE" id="PS00107">
    <property type="entry name" value="PROTEIN_KINASE_ATP"/>
    <property type="match status" value="1"/>
</dbReference>
<dbReference type="PANTHER" id="PTHR45832:SF22">
    <property type="entry name" value="SERINE_THREONINE-PROTEIN KINASE SAMKA-RELATED"/>
    <property type="match status" value="1"/>
</dbReference>
<evidence type="ECO:0000259" key="12">
    <source>
        <dbReference type="PROSITE" id="PS50011"/>
    </source>
</evidence>
<dbReference type="FunFam" id="1.10.510.10:FF:000768">
    <property type="entry name" value="Non-specific serine/threonine protein kinase"/>
    <property type="match status" value="1"/>
</dbReference>
<dbReference type="GO" id="GO:0106310">
    <property type="term" value="F:protein serine kinase activity"/>
    <property type="evidence" value="ECO:0007669"/>
    <property type="project" value="RHEA"/>
</dbReference>
<evidence type="ECO:0000256" key="4">
    <source>
        <dbReference type="ARBA" id="ARBA00022723"/>
    </source>
</evidence>
<dbReference type="InterPro" id="IPR036936">
    <property type="entry name" value="CRIB_dom_sf"/>
</dbReference>
<keyword evidence="3" id="KW-0808">Transferase</keyword>
<evidence type="ECO:0000256" key="9">
    <source>
        <dbReference type="ARBA" id="ARBA00048679"/>
    </source>
</evidence>
<comment type="similarity">
    <text evidence="2">Belongs to the protein kinase superfamily. STE Ser/Thr protein kinase family. STE20 subfamily.</text>
</comment>
<keyword evidence="6 10" id="KW-0067">ATP-binding</keyword>
<comment type="caution">
    <text evidence="14">The sequence shown here is derived from an EMBL/GenBank/DDBJ whole genome shotgun (WGS) entry which is preliminary data.</text>
</comment>
<evidence type="ECO:0000313" key="14">
    <source>
        <dbReference type="EMBL" id="GBG33230.1"/>
    </source>
</evidence>
<evidence type="ECO:0000256" key="6">
    <source>
        <dbReference type="ARBA" id="ARBA00022840"/>
    </source>
</evidence>
<protein>
    <submittedName>
        <fullName evidence="14">Protein kinase, putative</fullName>
    </submittedName>
</protein>
<dbReference type="Pfam" id="PF00069">
    <property type="entry name" value="Pkinase"/>
    <property type="match status" value="1"/>
</dbReference>
<evidence type="ECO:0000259" key="13">
    <source>
        <dbReference type="PROSITE" id="PS50108"/>
    </source>
</evidence>
<dbReference type="PANTHER" id="PTHR45832">
    <property type="entry name" value="SERINE/THREONINE-PROTEIN KINASE SAMKA-RELATED-RELATED"/>
    <property type="match status" value="1"/>
</dbReference>
<comment type="cofactor">
    <cofactor evidence="1">
        <name>Mg(2+)</name>
        <dbReference type="ChEBI" id="CHEBI:18420"/>
    </cofactor>
</comment>
<organism evidence="14 15">
    <name type="scientific">Hondaea fermentalgiana</name>
    <dbReference type="NCBI Taxonomy" id="2315210"/>
    <lineage>
        <taxon>Eukaryota</taxon>
        <taxon>Sar</taxon>
        <taxon>Stramenopiles</taxon>
        <taxon>Bigyra</taxon>
        <taxon>Labyrinthulomycetes</taxon>
        <taxon>Thraustochytrida</taxon>
        <taxon>Thraustochytriidae</taxon>
        <taxon>Hondaea</taxon>
    </lineage>
</organism>
<dbReference type="InterPro" id="IPR000095">
    <property type="entry name" value="CRIB_dom"/>
</dbReference>
<dbReference type="InterPro" id="IPR051931">
    <property type="entry name" value="PAK3-like"/>
</dbReference>
<evidence type="ECO:0000256" key="8">
    <source>
        <dbReference type="ARBA" id="ARBA00047899"/>
    </source>
</evidence>
<dbReference type="AlphaFoldDB" id="A0A2R5GQV1"/>
<keyword evidence="14" id="KW-0418">Kinase</keyword>
<dbReference type="Pfam" id="PF00786">
    <property type="entry name" value="PBD"/>
    <property type="match status" value="2"/>
</dbReference>
<comment type="catalytic activity">
    <reaction evidence="9">
        <text>L-seryl-[protein] + ATP = O-phospho-L-seryl-[protein] + ADP + H(+)</text>
        <dbReference type="Rhea" id="RHEA:17989"/>
        <dbReference type="Rhea" id="RHEA-COMP:9863"/>
        <dbReference type="Rhea" id="RHEA-COMP:11604"/>
        <dbReference type="ChEBI" id="CHEBI:15378"/>
        <dbReference type="ChEBI" id="CHEBI:29999"/>
        <dbReference type="ChEBI" id="CHEBI:30616"/>
        <dbReference type="ChEBI" id="CHEBI:83421"/>
        <dbReference type="ChEBI" id="CHEBI:456216"/>
        <dbReference type="EC" id="2.7.11.1"/>
    </reaction>
</comment>
<keyword evidence="7" id="KW-0460">Magnesium</keyword>
<reference evidence="14 15" key="1">
    <citation type="submission" date="2017-12" db="EMBL/GenBank/DDBJ databases">
        <title>Sequencing, de novo assembly and annotation of complete genome of a new Thraustochytrid species, strain FCC1311.</title>
        <authorList>
            <person name="Sedici K."/>
            <person name="Godart F."/>
            <person name="Aiese Cigliano R."/>
            <person name="Sanseverino W."/>
            <person name="Barakat M."/>
            <person name="Ortet P."/>
            <person name="Marechal E."/>
            <person name="Cagnac O."/>
            <person name="Amato A."/>
        </authorList>
    </citation>
    <scope>NUCLEOTIDE SEQUENCE [LARGE SCALE GENOMIC DNA]</scope>
</reference>
<evidence type="ECO:0000256" key="10">
    <source>
        <dbReference type="PROSITE-ProRule" id="PRU10141"/>
    </source>
</evidence>